<dbReference type="Proteomes" id="UP000814128">
    <property type="component" value="Unassembled WGS sequence"/>
</dbReference>
<name>A0ACB8QXC4_9AGAM</name>
<reference evidence="1" key="1">
    <citation type="submission" date="2021-02" db="EMBL/GenBank/DDBJ databases">
        <authorList>
            <consortium name="DOE Joint Genome Institute"/>
            <person name="Ahrendt S."/>
            <person name="Looney B.P."/>
            <person name="Miyauchi S."/>
            <person name="Morin E."/>
            <person name="Drula E."/>
            <person name="Courty P.E."/>
            <person name="Chicoki N."/>
            <person name="Fauchery L."/>
            <person name="Kohler A."/>
            <person name="Kuo A."/>
            <person name="Labutti K."/>
            <person name="Pangilinan J."/>
            <person name="Lipzen A."/>
            <person name="Riley R."/>
            <person name="Andreopoulos W."/>
            <person name="He G."/>
            <person name="Johnson J."/>
            <person name="Barry K.W."/>
            <person name="Grigoriev I.V."/>
            <person name="Nagy L."/>
            <person name="Hibbett D."/>
            <person name="Henrissat B."/>
            <person name="Matheny P.B."/>
            <person name="Labbe J."/>
            <person name="Martin F."/>
        </authorList>
    </citation>
    <scope>NUCLEOTIDE SEQUENCE</scope>
    <source>
        <strain evidence="1">EC-137</strain>
    </source>
</reference>
<sequence>IECPICFEGVRDPVATPCGHLCCNICLEAHIQSSEDPFTSTCPTCRVAFPIVTPSLDRVPQKYRQFVGPTVRRIYL</sequence>
<accession>A0ACB8QXC4</accession>
<reference evidence="1" key="2">
    <citation type="journal article" date="2022" name="New Phytol.">
        <title>Evolutionary transition to the ectomycorrhizal habit in the genomes of a hyperdiverse lineage of mushroom-forming fungi.</title>
        <authorList>
            <person name="Looney B."/>
            <person name="Miyauchi S."/>
            <person name="Morin E."/>
            <person name="Drula E."/>
            <person name="Courty P.E."/>
            <person name="Kohler A."/>
            <person name="Kuo A."/>
            <person name="LaButti K."/>
            <person name="Pangilinan J."/>
            <person name="Lipzen A."/>
            <person name="Riley R."/>
            <person name="Andreopoulos W."/>
            <person name="He G."/>
            <person name="Johnson J."/>
            <person name="Nolan M."/>
            <person name="Tritt A."/>
            <person name="Barry K.W."/>
            <person name="Grigoriev I.V."/>
            <person name="Nagy L.G."/>
            <person name="Hibbett D."/>
            <person name="Henrissat B."/>
            <person name="Matheny P.B."/>
            <person name="Labbe J."/>
            <person name="Martin F.M."/>
        </authorList>
    </citation>
    <scope>NUCLEOTIDE SEQUENCE</scope>
    <source>
        <strain evidence="1">EC-137</strain>
    </source>
</reference>
<organism evidence="1 2">
    <name type="scientific">Vararia minispora EC-137</name>
    <dbReference type="NCBI Taxonomy" id="1314806"/>
    <lineage>
        <taxon>Eukaryota</taxon>
        <taxon>Fungi</taxon>
        <taxon>Dikarya</taxon>
        <taxon>Basidiomycota</taxon>
        <taxon>Agaricomycotina</taxon>
        <taxon>Agaricomycetes</taxon>
        <taxon>Russulales</taxon>
        <taxon>Lachnocladiaceae</taxon>
        <taxon>Vararia</taxon>
    </lineage>
</organism>
<feature type="non-terminal residue" evidence="1">
    <location>
        <position position="76"/>
    </location>
</feature>
<protein>
    <submittedName>
        <fullName evidence="1">Uncharacterized protein</fullName>
    </submittedName>
</protein>
<keyword evidence="2" id="KW-1185">Reference proteome</keyword>
<dbReference type="EMBL" id="MU273474">
    <property type="protein sequence ID" value="KAI0036195.1"/>
    <property type="molecule type" value="Genomic_DNA"/>
</dbReference>
<comment type="caution">
    <text evidence="1">The sequence shown here is derived from an EMBL/GenBank/DDBJ whole genome shotgun (WGS) entry which is preliminary data.</text>
</comment>
<gene>
    <name evidence="1" type="ORF">K488DRAFT_7512</name>
</gene>
<evidence type="ECO:0000313" key="1">
    <source>
        <dbReference type="EMBL" id="KAI0036195.1"/>
    </source>
</evidence>
<feature type="non-terminal residue" evidence="1">
    <location>
        <position position="1"/>
    </location>
</feature>
<evidence type="ECO:0000313" key="2">
    <source>
        <dbReference type="Proteomes" id="UP000814128"/>
    </source>
</evidence>
<proteinExistence type="predicted"/>